<dbReference type="RefSeq" id="XP_020049444.1">
    <property type="nucleotide sequence ID" value="XM_020192721.1"/>
</dbReference>
<dbReference type="Pfam" id="PF00857">
    <property type="entry name" value="Isochorismatase"/>
    <property type="match status" value="1"/>
</dbReference>
<evidence type="ECO:0000259" key="8">
    <source>
        <dbReference type="Pfam" id="PF00857"/>
    </source>
</evidence>
<evidence type="ECO:0000256" key="2">
    <source>
        <dbReference type="ARBA" id="ARBA00022642"/>
    </source>
</evidence>
<dbReference type="InterPro" id="IPR052347">
    <property type="entry name" value="Isochorismatase_Nicotinamidase"/>
</dbReference>
<accession>A0A1D2VNI6</accession>
<keyword evidence="2" id="KW-0662">Pyridine nucleotide biosynthesis</keyword>
<name>A0A1D2VNI6_9ASCO</name>
<dbReference type="FunCoup" id="A0A1D2VNI6">
    <property type="interactions" value="417"/>
</dbReference>
<protein>
    <recommendedName>
        <fullName evidence="6">nicotinamidase</fullName>
        <ecNumber evidence="6">3.5.1.19</ecNumber>
    </recommendedName>
    <alternativeName>
        <fullName evidence="7">Nicotinamide deamidase</fullName>
    </alternativeName>
</protein>
<dbReference type="AlphaFoldDB" id="A0A1D2VNI6"/>
<evidence type="ECO:0000256" key="7">
    <source>
        <dbReference type="ARBA" id="ARBA00043224"/>
    </source>
</evidence>
<dbReference type="GeneID" id="30966357"/>
<reference evidence="10" key="1">
    <citation type="submission" date="2016-05" db="EMBL/GenBank/DDBJ databases">
        <title>Comparative genomics of biotechnologically important yeasts.</title>
        <authorList>
            <consortium name="DOE Joint Genome Institute"/>
            <person name="Riley R."/>
            <person name="Haridas S."/>
            <person name="Wolfe K.H."/>
            <person name="Lopes M.R."/>
            <person name="Hittinger C.T."/>
            <person name="Goker M."/>
            <person name="Salamov A."/>
            <person name="Wisecaver J."/>
            <person name="Long T.M."/>
            <person name="Aerts A.L."/>
            <person name="Barry K."/>
            <person name="Choi C."/>
            <person name="Clum A."/>
            <person name="Coughlan A.Y."/>
            <person name="Deshpande S."/>
            <person name="Douglass A.P."/>
            <person name="Hanson S.J."/>
            <person name="Klenk H.-P."/>
            <person name="Labutti K."/>
            <person name="Lapidus A."/>
            <person name="Lindquist E."/>
            <person name="Lipzen A."/>
            <person name="Meier-Kolthoff J.P."/>
            <person name="Ohm R.A."/>
            <person name="Otillar R.P."/>
            <person name="Pangilinan J."/>
            <person name="Peng Y."/>
            <person name="Rokas A."/>
            <person name="Rosa C.A."/>
            <person name="Scheuner C."/>
            <person name="Sibirny A.A."/>
            <person name="Slot J.C."/>
            <person name="Stielow J.B."/>
            <person name="Sun H."/>
            <person name="Kurtzman C.P."/>
            <person name="Blackwell M."/>
            <person name="Grigoriev I.V."/>
            <person name="Jeffries T.W."/>
        </authorList>
    </citation>
    <scope>NUCLEOTIDE SEQUENCE [LARGE SCALE GENOMIC DNA]</scope>
    <source>
        <strain evidence="10">DSM 1968</strain>
    </source>
</reference>
<dbReference type="EMBL" id="KV454476">
    <property type="protein sequence ID" value="ODV63137.1"/>
    <property type="molecule type" value="Genomic_DNA"/>
</dbReference>
<dbReference type="GO" id="GO:0046872">
    <property type="term" value="F:metal ion binding"/>
    <property type="evidence" value="ECO:0007669"/>
    <property type="project" value="UniProtKB-KW"/>
</dbReference>
<evidence type="ECO:0000256" key="3">
    <source>
        <dbReference type="ARBA" id="ARBA00022723"/>
    </source>
</evidence>
<comment type="pathway">
    <text evidence="5">Cofactor biosynthesis; nicotinate biosynthesis; nicotinate from nicotinamide: step 1/1.</text>
</comment>
<dbReference type="PANTHER" id="PTHR11080">
    <property type="entry name" value="PYRAZINAMIDASE/NICOTINAMIDASE"/>
    <property type="match status" value="1"/>
</dbReference>
<organism evidence="9 10">
    <name type="scientific">Ascoidea rubescens DSM 1968</name>
    <dbReference type="NCBI Taxonomy" id="1344418"/>
    <lineage>
        <taxon>Eukaryota</taxon>
        <taxon>Fungi</taxon>
        <taxon>Dikarya</taxon>
        <taxon>Ascomycota</taxon>
        <taxon>Saccharomycotina</taxon>
        <taxon>Saccharomycetes</taxon>
        <taxon>Ascoideaceae</taxon>
        <taxon>Ascoidea</taxon>
    </lineage>
</organism>
<comment type="similarity">
    <text evidence="1">Belongs to the isochorismatase family.</text>
</comment>
<evidence type="ECO:0000256" key="6">
    <source>
        <dbReference type="ARBA" id="ARBA00039017"/>
    </source>
</evidence>
<dbReference type="InterPro" id="IPR036380">
    <property type="entry name" value="Isochorismatase-like_sf"/>
</dbReference>
<dbReference type="GO" id="GO:0019363">
    <property type="term" value="P:pyridine nucleotide biosynthetic process"/>
    <property type="evidence" value="ECO:0007669"/>
    <property type="project" value="UniProtKB-KW"/>
</dbReference>
<feature type="domain" description="Isochorismatase-like" evidence="8">
    <location>
        <begin position="6"/>
        <end position="213"/>
    </location>
</feature>
<evidence type="ECO:0000256" key="4">
    <source>
        <dbReference type="ARBA" id="ARBA00022801"/>
    </source>
</evidence>
<dbReference type="SUPFAM" id="SSF52499">
    <property type="entry name" value="Isochorismatase-like hydrolases"/>
    <property type="match status" value="1"/>
</dbReference>
<dbReference type="STRING" id="1344418.A0A1D2VNI6"/>
<dbReference type="Gene3D" id="3.40.50.850">
    <property type="entry name" value="Isochorismatase-like"/>
    <property type="match status" value="1"/>
</dbReference>
<evidence type="ECO:0000256" key="5">
    <source>
        <dbReference type="ARBA" id="ARBA00037900"/>
    </source>
</evidence>
<dbReference type="InterPro" id="IPR000868">
    <property type="entry name" value="Isochorismatase-like_dom"/>
</dbReference>
<dbReference type="OrthoDB" id="3341310at2759"/>
<dbReference type="EC" id="3.5.1.19" evidence="6"/>
<dbReference type="Proteomes" id="UP000095038">
    <property type="component" value="Unassembled WGS sequence"/>
</dbReference>
<keyword evidence="10" id="KW-1185">Reference proteome</keyword>
<dbReference type="GO" id="GO:0008936">
    <property type="term" value="F:nicotinamidase activity"/>
    <property type="evidence" value="ECO:0007669"/>
    <property type="project" value="UniProtKB-EC"/>
</dbReference>
<evidence type="ECO:0000313" key="10">
    <source>
        <dbReference type="Proteomes" id="UP000095038"/>
    </source>
</evidence>
<sequence>MTISRALVIIDLQEDFLPPNGSLAVKDGREIIGDVNELINLDKYKWKLVIASKDWHPKDHCSFASNNNVKEFSLVEFSQPGTKGAIKAKQVVWPDHCIQNEKGSEFGYEFREKFERLKEKYGNGRVKVVEKGYLKDREYYSCFNDVWNSHHTEMEAILDENEITDVYFVGIAYDYCVLHSSISCARLKKFHTYVLKDVCKSVAPENDKATDEKYLAHGVKIIGMRSEEVARIRDQLGTR</sequence>
<dbReference type="PANTHER" id="PTHR11080:SF2">
    <property type="entry name" value="LD05707P"/>
    <property type="match status" value="1"/>
</dbReference>
<evidence type="ECO:0000256" key="1">
    <source>
        <dbReference type="ARBA" id="ARBA00006336"/>
    </source>
</evidence>
<dbReference type="InParanoid" id="A0A1D2VNI6"/>
<keyword evidence="4 9" id="KW-0378">Hydrolase</keyword>
<proteinExistence type="inferred from homology"/>
<gene>
    <name evidence="9" type="ORF">ASCRUDRAFT_74524</name>
</gene>
<keyword evidence="3" id="KW-0479">Metal-binding</keyword>
<evidence type="ECO:0000313" key="9">
    <source>
        <dbReference type="EMBL" id="ODV63137.1"/>
    </source>
</evidence>